<dbReference type="GO" id="GO:0006511">
    <property type="term" value="P:ubiquitin-dependent protein catabolic process"/>
    <property type="evidence" value="ECO:0007669"/>
    <property type="project" value="InterPro"/>
</dbReference>
<dbReference type="InterPro" id="IPR036388">
    <property type="entry name" value="WH-like_DNA-bd_sf"/>
</dbReference>
<dbReference type="SMART" id="SM00884">
    <property type="entry name" value="Cullin_Nedd8"/>
    <property type="match status" value="1"/>
</dbReference>
<dbReference type="SUPFAM" id="SSF75632">
    <property type="entry name" value="Cullin homology domain"/>
    <property type="match status" value="1"/>
</dbReference>
<dbReference type="Gene3D" id="1.10.10.10">
    <property type="entry name" value="Winged helix-like DNA-binding domain superfamily/Winged helix DNA-binding domain"/>
    <property type="match status" value="1"/>
</dbReference>
<keyword evidence="9" id="KW-1185">Reference proteome</keyword>
<feature type="compositionally biased region" description="Low complexity" evidence="6">
    <location>
        <begin position="872"/>
        <end position="893"/>
    </location>
</feature>
<dbReference type="InterPro" id="IPR016159">
    <property type="entry name" value="Cullin_repeat-like_dom_sf"/>
</dbReference>
<evidence type="ECO:0000256" key="3">
    <source>
        <dbReference type="ARBA" id="ARBA00022843"/>
    </source>
</evidence>
<dbReference type="Pfam" id="PF10557">
    <property type="entry name" value="Cullin_Nedd8"/>
    <property type="match status" value="1"/>
</dbReference>
<dbReference type="EMBL" id="JAACJJ010000056">
    <property type="protein sequence ID" value="KAF5313195.1"/>
    <property type="molecule type" value="Genomic_DNA"/>
</dbReference>
<dbReference type="InterPro" id="IPR001373">
    <property type="entry name" value="Cullin_N"/>
</dbReference>
<dbReference type="InterPro" id="IPR019559">
    <property type="entry name" value="Cullin_neddylation_domain"/>
</dbReference>
<evidence type="ECO:0000313" key="9">
    <source>
        <dbReference type="Proteomes" id="UP000567179"/>
    </source>
</evidence>
<feature type="region of interest" description="Disordered" evidence="6">
    <location>
        <begin position="791"/>
        <end position="813"/>
    </location>
</feature>
<feature type="region of interest" description="Disordered" evidence="6">
    <location>
        <begin position="872"/>
        <end position="895"/>
    </location>
</feature>
<dbReference type="InterPro" id="IPR045093">
    <property type="entry name" value="Cullin"/>
</dbReference>
<dbReference type="SUPFAM" id="SSF74788">
    <property type="entry name" value="Cullin repeat-like"/>
    <property type="match status" value="1"/>
</dbReference>
<evidence type="ECO:0000313" key="8">
    <source>
        <dbReference type="EMBL" id="KAF5313195.1"/>
    </source>
</evidence>
<dbReference type="Pfam" id="PF26557">
    <property type="entry name" value="Cullin_AB"/>
    <property type="match status" value="1"/>
</dbReference>
<dbReference type="Proteomes" id="UP000567179">
    <property type="component" value="Unassembled WGS sequence"/>
</dbReference>
<keyword evidence="2" id="KW-1017">Isopeptide bond</keyword>
<dbReference type="PROSITE" id="PS50069">
    <property type="entry name" value="CULLIN_2"/>
    <property type="match status" value="1"/>
</dbReference>
<protein>
    <recommendedName>
        <fullName evidence="7">Cullin family profile domain-containing protein</fullName>
    </recommendedName>
</protein>
<sequence length="1654" mass="188037">MMPFPVQSLHMWNNRNIQGPLVTPPGQKIDNTTFAKLQVLETPQVPKVDAGDKKTTESRKDVAQAMNSEMLLCEIGPFLDEYGPSPGVSSTDVSACKDYLRGVDLLWKGGWKVFPVPPSKTELSEDKAFAPLEQVVQAIWKFAERQKKKKNKYEFKMVPHNHLDDSIGGGDHRMDACVLEETYKDKIPNNIIMMPFEMKIKWNKSNQIQEGIDMFIRVMLSFAYASSKDLGLDPHVYKANRLNADDTQQYVYEFEVPKGSIDTIPAPIGLNTRSTSSPKPADDMVKIYYRTVTGRVPMRPLCISGRTTRIWEVVQVGSINDLPKEDAQHVILKDVWLDKESSTEGENQHRIFEAVDEFVSNGLKANSGPDGMIRFINDDPRFKYFNERTKKRLAGHLVDGKYKELFLTKILEWKGEETKARYPGTHRPHRPLFELASAKGKGGESNRSSAAGPSVGVVTHTKATSIVSQPAEILARRLYAQKQQVRIIYDEVCTDIYKVPNLGDVMDICRQALDALEILYCAGWVHRDVSTGNIMAVPVTSAGKTGWKVKLSDLEFAQKLGNSNHKTDPRTGTPFFMPVEIMGREYLALQLSATQTMRSGKKIRTFVNPNNLAKKFQLPSDHPDYKHYAEFRHDALPGLAALPILANHEPLAADYVGHNYQHDLESLWWVILYFMTAGVGCEDSEAYAKRIFRRNMDVEPRENTLIKSLIRKLTGCLTDELATFIPPMERLREGMYEEYVKRVILKEMNTHGSYSFIHAEFVEQLDIIVDGNEDNWKELPVQVMVENPDVNAASSPFGSTKHSRSDEDVDEGPITRSFSKKAKLLSEPFNMITLSHLLSLPKTSNAFTALQSATALPSPLDDGLDTPRKVARLTTSSDSASASRSSGRALSARQRTEGPLKIQIIGEYKNASPAVDTQKNLLRRCIRVILTRNPNPATDSLPLSYEAIYNTCRSVVAVSNRGDELYDYLKVELEQAIGSTSKWLATGIEERDTEWLECFNKVMAWLEKQISLLESVFTYIDQVYVVHNSGVLTIRYALNHRAQQSLLILTPRDLAYRLIAERIFDYSVMHEKLMSGVKTWLESERIFRKPHRDRAVIPALIQHLITHSQYSKFEEQYVTYTRDFYDAESTENAKELKDDPKGFFEHARTRVDEEAARCDAVLPVGSWKMVKYATEWSLWYGWTEWVANSMPSLFTSRHASLFRVAAFFNTVIAIVKDEPRDDEMVQRLLDFKDLAYETAHAAFLRETKVVESTTSANKASGAKSSAASTSKLPAMQVDTKFVYAISDAFSVGFKARRLKPTEMIAKYVDKAMRKGQGKASDAEFQTVLDKVLALYRFTDDKDVFRTFYHRSLAKRLLLEKSASDDFERNILKKLKEQYDPEFGMGEEMFKDLALSRESMREYHSKMDEDSPGQKLTAMVLKRSAWPFTAQEHNIDLPPSMQEELTKYSEHYKGRHSGHKLDWDHSLGTATLKARFSAGVKEISVSLFQTIVLLLFNDTEELPFADIKEHTNMDDAELRRTLQSLACGKKKVLKKVPIGKDVNDGDVFKFNNDFKDPHAKIHINSIQAKVSPEESKRTNAFIEDDRRFHLEAAIVRIMKARKEMTYEQLKAATIDAVKNHFAPTVEAIKRRIDSLVEQEYLERSAEDRNKYLYVA</sequence>
<comment type="similarity">
    <text evidence="1 4 5">Belongs to the cullin family.</text>
</comment>
<organism evidence="8 9">
    <name type="scientific">Psilocybe cf. subviscida</name>
    <dbReference type="NCBI Taxonomy" id="2480587"/>
    <lineage>
        <taxon>Eukaryota</taxon>
        <taxon>Fungi</taxon>
        <taxon>Dikarya</taxon>
        <taxon>Basidiomycota</taxon>
        <taxon>Agaricomycotina</taxon>
        <taxon>Agaricomycetes</taxon>
        <taxon>Agaricomycetidae</taxon>
        <taxon>Agaricales</taxon>
        <taxon>Agaricineae</taxon>
        <taxon>Strophariaceae</taxon>
        <taxon>Psilocybe</taxon>
    </lineage>
</organism>
<dbReference type="InterPro" id="IPR036390">
    <property type="entry name" value="WH_DNA-bd_sf"/>
</dbReference>
<dbReference type="InterPro" id="IPR040976">
    <property type="entry name" value="Pkinase_fungal"/>
</dbReference>
<dbReference type="Pfam" id="PF17667">
    <property type="entry name" value="Pkinase_fungal"/>
    <property type="match status" value="1"/>
</dbReference>
<dbReference type="OrthoDB" id="27073at2759"/>
<dbReference type="FunFam" id="1.10.10.10:FF:000014">
    <property type="entry name" value="Cullin 1"/>
    <property type="match status" value="1"/>
</dbReference>
<dbReference type="Pfam" id="PF00888">
    <property type="entry name" value="Cullin"/>
    <property type="match status" value="1"/>
</dbReference>
<accession>A0A8H5EUP4</accession>
<dbReference type="InterPro" id="IPR059120">
    <property type="entry name" value="Cullin-like_AB"/>
</dbReference>
<dbReference type="SUPFAM" id="SSF46785">
    <property type="entry name" value="Winged helix' DNA-binding domain"/>
    <property type="match status" value="1"/>
</dbReference>
<feature type="domain" description="Cullin family profile" evidence="7">
    <location>
        <begin position="1299"/>
        <end position="1525"/>
    </location>
</feature>
<dbReference type="SUPFAM" id="SSF56112">
    <property type="entry name" value="Protein kinase-like (PK-like)"/>
    <property type="match status" value="1"/>
</dbReference>
<dbReference type="InterPro" id="IPR016158">
    <property type="entry name" value="Cullin_homology"/>
</dbReference>
<reference evidence="8 9" key="1">
    <citation type="journal article" date="2020" name="ISME J.">
        <title>Uncovering the hidden diversity of litter-decomposition mechanisms in mushroom-forming fungi.</title>
        <authorList>
            <person name="Floudas D."/>
            <person name="Bentzer J."/>
            <person name="Ahren D."/>
            <person name="Johansson T."/>
            <person name="Persson P."/>
            <person name="Tunlid A."/>
        </authorList>
    </citation>
    <scope>NUCLEOTIDE SEQUENCE [LARGE SCALE GENOMIC DNA]</scope>
    <source>
        <strain evidence="8 9">CBS 101986</strain>
    </source>
</reference>
<evidence type="ECO:0000256" key="1">
    <source>
        <dbReference type="ARBA" id="ARBA00006019"/>
    </source>
</evidence>
<evidence type="ECO:0000256" key="2">
    <source>
        <dbReference type="ARBA" id="ARBA00022499"/>
    </source>
</evidence>
<evidence type="ECO:0000256" key="5">
    <source>
        <dbReference type="RuleBase" id="RU003829"/>
    </source>
</evidence>
<gene>
    <name evidence="8" type="ORF">D9619_003663</name>
</gene>
<dbReference type="GO" id="GO:0031625">
    <property type="term" value="F:ubiquitin protein ligase binding"/>
    <property type="evidence" value="ECO:0007669"/>
    <property type="project" value="InterPro"/>
</dbReference>
<proteinExistence type="inferred from homology"/>
<dbReference type="Gene3D" id="1.20.1310.10">
    <property type="entry name" value="Cullin Repeats"/>
    <property type="match status" value="3"/>
</dbReference>
<dbReference type="SMART" id="SM00182">
    <property type="entry name" value="CULLIN"/>
    <property type="match status" value="1"/>
</dbReference>
<dbReference type="PANTHER" id="PTHR11932">
    <property type="entry name" value="CULLIN"/>
    <property type="match status" value="1"/>
</dbReference>
<dbReference type="Gene3D" id="1.10.510.10">
    <property type="entry name" value="Transferase(Phosphotransferase) domain 1"/>
    <property type="match status" value="1"/>
</dbReference>
<dbReference type="InterPro" id="IPR011009">
    <property type="entry name" value="Kinase-like_dom_sf"/>
</dbReference>
<name>A0A8H5EUP4_9AGAR</name>
<keyword evidence="3" id="KW-0832">Ubl conjugation</keyword>
<comment type="caution">
    <text evidence="8">The sequence shown here is derived from an EMBL/GenBank/DDBJ whole genome shotgun (WGS) entry which is preliminary data.</text>
</comment>
<dbReference type="InterPro" id="IPR036317">
    <property type="entry name" value="Cullin_homology_sf"/>
</dbReference>
<evidence type="ECO:0000256" key="4">
    <source>
        <dbReference type="PROSITE-ProRule" id="PRU00330"/>
    </source>
</evidence>
<evidence type="ECO:0000259" key="7">
    <source>
        <dbReference type="PROSITE" id="PS50069"/>
    </source>
</evidence>
<dbReference type="Gene3D" id="3.30.230.130">
    <property type="entry name" value="Cullin, Chain C, Domain 2"/>
    <property type="match status" value="1"/>
</dbReference>
<evidence type="ECO:0000256" key="6">
    <source>
        <dbReference type="SAM" id="MobiDB-lite"/>
    </source>
</evidence>